<evidence type="ECO:0000313" key="16">
    <source>
        <dbReference type="Proteomes" id="UP000322225"/>
    </source>
</evidence>
<evidence type="ECO:0000256" key="10">
    <source>
        <dbReference type="ARBA" id="ARBA00023212"/>
    </source>
</evidence>
<proteinExistence type="inferred from homology"/>
<dbReference type="InterPro" id="IPR008603">
    <property type="entry name" value="DCTN4"/>
</dbReference>
<evidence type="ECO:0000256" key="5">
    <source>
        <dbReference type="ARBA" id="ARBA00022499"/>
    </source>
</evidence>
<evidence type="ECO:0000256" key="12">
    <source>
        <dbReference type="ARBA" id="ARBA00034864"/>
    </source>
</evidence>
<evidence type="ECO:0000256" key="6">
    <source>
        <dbReference type="ARBA" id="ARBA00022553"/>
    </source>
</evidence>
<accession>A0A5M6CAR2</accession>
<dbReference type="Proteomes" id="UP000322225">
    <property type="component" value="Chromosome 2"/>
</dbReference>
<evidence type="ECO:0000256" key="2">
    <source>
        <dbReference type="ARBA" id="ARBA00004529"/>
    </source>
</evidence>
<evidence type="ECO:0000256" key="11">
    <source>
        <dbReference type="ARBA" id="ARBA00034776"/>
    </source>
</evidence>
<evidence type="ECO:0000256" key="8">
    <source>
        <dbReference type="ARBA" id="ARBA00022990"/>
    </source>
</evidence>
<dbReference type="GO" id="GO:0001725">
    <property type="term" value="C:stress fiber"/>
    <property type="evidence" value="ECO:0007669"/>
    <property type="project" value="UniProtKB-SubCell"/>
</dbReference>
<keyword evidence="5" id="KW-1017">Isopeptide bond</keyword>
<feature type="region of interest" description="Disordered" evidence="14">
    <location>
        <begin position="459"/>
        <end position="489"/>
    </location>
</feature>
<feature type="region of interest" description="Disordered" evidence="14">
    <location>
        <begin position="497"/>
        <end position="516"/>
    </location>
</feature>
<keyword evidence="16" id="KW-1185">Reference proteome</keyword>
<sequence length="577" mass="63532">MSLLYACSHLDPPISPLPPSYPSSSSSFSPLHNLYFCEECDAVRCDQCVAVEVASYFCPNCLFDVPSANVRADKNRCARSCFSCPQCSSSLSIQATDSIQSGEASSSTTSAPGPPYILTCSGCRWSSKEVGWEFEKPTGIALQLQKTHSHNEPIQSEFDALKEHLDSYISTNAPPIPTPRSTRAPFRHISHLTQMASKALHRDLSGMAGSSARARPRGSGVGKDGEKEKVGWDVLGEYESKTSWKQLGLESGLEDVEKMKKLEYSGVAGVATLDRTWDKSWNGNRMASAILPQRIPLQTKLTKRCPHPTCRHLLIQPDTKSVRMKIKMVAMNYLPHAELGRRKRRVTSGSSAGGGSSENLISPEEAEMRRRERRLRGKGPLTKEEDESMDRPLEAGQVYTFALALTNPLYDPIQIRLTQPHGPKNAPEPNHLLYLPTQHFTINALKDAWAYDEEEAEEDPTFGAGGSEAGFSEEGTVTTGTGTGTGTLSKKSRMSILVGGSTREKRSRGETGVEKKGNTSIVGLEVEILPEAKGKVEFDLEVRYTYRADEVSEKGEKGKEEYKTFTFWIRVNAGQVE</sequence>
<name>A0A5M6CAR2_9TREE</name>
<comment type="subcellular location">
    <subcellularLocation>
        <location evidence="1">Cytoplasm</location>
        <location evidence="1">Cytoskeleton</location>
        <location evidence="1">Microtubule organizing center</location>
        <location evidence="1">Centrosome</location>
    </subcellularLocation>
    <subcellularLocation>
        <location evidence="2">Cytoplasm</location>
        <location evidence="2">Cytoskeleton</location>
        <location evidence="2">Stress fiber</location>
    </subcellularLocation>
    <subcellularLocation>
        <location evidence="3">Cytoplasm</location>
        <location evidence="3">Myofibril</location>
    </subcellularLocation>
</comment>
<evidence type="ECO:0000256" key="7">
    <source>
        <dbReference type="ARBA" id="ARBA00022843"/>
    </source>
</evidence>
<reference evidence="15" key="1">
    <citation type="submission" date="2017-08" db="EMBL/GenBank/DDBJ databases">
        <authorList>
            <person name="Cuomo C."/>
            <person name="Billmyre B."/>
            <person name="Heitman J."/>
        </authorList>
    </citation>
    <scope>NUCLEOTIDE SEQUENCE</scope>
    <source>
        <strain evidence="15">CBS 12478</strain>
    </source>
</reference>
<dbReference type="RefSeq" id="XP_031863107.1">
    <property type="nucleotide sequence ID" value="XM_032002768.1"/>
</dbReference>
<feature type="region of interest" description="Disordered" evidence="14">
    <location>
        <begin position="341"/>
        <end position="392"/>
    </location>
</feature>
<comment type="subunit">
    <text evidence="13">Subunit of dynactin, a multiprotein complex part of a tripartite complex with dynein and a adapter, such as BICDL1, BICD2 or HOOK3. The dynactin complex is built around ACTR1A/ACTB filament and consists of an actin-related filament composed of a shoulder domain, a pointed end and a barbed end. Its length is defined by its flexible shoulder domain. The soulder is composed of 2 DCTN1 subunits, 4 DCTN2 and 2 DCTN3. The 4 DCNT2 (via N-terminus) bind the ACTR1A filament and act as molecular rulers to determine the length. The pointed end is important for binding dynein-dynactin cargo adapters. Consists of 4 subunits: ACTR10, DCNT4, DCTN5 and DCTN6. The barbed end is composed of a CAPZA1:CAPZB heterodimers, which binds ACTR1A/ACTB filament and dynactin and stabilizes dynactin. Interacts with ATP7B, but not ATP7A, in a copper-dependent manner. Interacts with ANK2; this interaction is required for localization at costameres. Interacts with N4BP2L1.</text>
</comment>
<keyword evidence="6" id="KW-0597">Phosphoprotein</keyword>
<evidence type="ECO:0000256" key="1">
    <source>
        <dbReference type="ARBA" id="ARBA00004300"/>
    </source>
</evidence>
<dbReference type="PANTHER" id="PTHR13034">
    <property type="entry name" value="DYNACTIN P62 SUBUNIT"/>
    <property type="match status" value="1"/>
</dbReference>
<dbReference type="OrthoDB" id="283815at2759"/>
<keyword evidence="9" id="KW-0175">Coiled coil</keyword>
<evidence type="ECO:0000256" key="4">
    <source>
        <dbReference type="ARBA" id="ARBA00022490"/>
    </source>
</evidence>
<dbReference type="Pfam" id="PF05502">
    <property type="entry name" value="Dynactin_p62"/>
    <property type="match status" value="2"/>
</dbReference>
<dbReference type="GO" id="GO:0005869">
    <property type="term" value="C:dynactin complex"/>
    <property type="evidence" value="ECO:0007669"/>
    <property type="project" value="InterPro"/>
</dbReference>
<organism evidence="15 16">
    <name type="scientific">Kwoniella shandongensis</name>
    <dbReference type="NCBI Taxonomy" id="1734106"/>
    <lineage>
        <taxon>Eukaryota</taxon>
        <taxon>Fungi</taxon>
        <taxon>Dikarya</taxon>
        <taxon>Basidiomycota</taxon>
        <taxon>Agaricomycotina</taxon>
        <taxon>Tremellomycetes</taxon>
        <taxon>Tremellales</taxon>
        <taxon>Cryptococcaceae</taxon>
        <taxon>Kwoniella</taxon>
    </lineage>
</organism>
<evidence type="ECO:0000256" key="13">
    <source>
        <dbReference type="ARBA" id="ARBA00093507"/>
    </source>
</evidence>
<evidence type="ECO:0000256" key="14">
    <source>
        <dbReference type="SAM" id="MobiDB-lite"/>
    </source>
</evidence>
<dbReference type="PANTHER" id="PTHR13034:SF2">
    <property type="entry name" value="DYNACTIN SUBUNIT 4"/>
    <property type="match status" value="1"/>
</dbReference>
<evidence type="ECO:0000256" key="9">
    <source>
        <dbReference type="ARBA" id="ARBA00023054"/>
    </source>
</evidence>
<keyword evidence="4" id="KW-0963">Cytoplasm</keyword>
<reference evidence="15" key="2">
    <citation type="submission" date="2024-01" db="EMBL/GenBank/DDBJ databases">
        <title>Comparative genomics of Cryptococcus and Kwoniella reveals pathogenesis evolution and contrasting modes of karyotype evolution via chromosome fusion or intercentromeric recombination.</title>
        <authorList>
            <person name="Coelho M.A."/>
            <person name="David-Palma M."/>
            <person name="Shea T."/>
            <person name="Bowers K."/>
            <person name="McGinley-Smith S."/>
            <person name="Mohammad A.W."/>
            <person name="Gnirke A."/>
            <person name="Yurkov A.M."/>
            <person name="Nowrousian M."/>
            <person name="Sun S."/>
            <person name="Cuomo C.A."/>
            <person name="Heitman J."/>
        </authorList>
    </citation>
    <scope>NUCLEOTIDE SEQUENCE</scope>
    <source>
        <strain evidence="15">CBS 12478</strain>
    </source>
</reference>
<evidence type="ECO:0000256" key="3">
    <source>
        <dbReference type="ARBA" id="ARBA00004657"/>
    </source>
</evidence>
<evidence type="ECO:0000313" key="15">
    <source>
        <dbReference type="EMBL" id="WWD16685.1"/>
    </source>
</evidence>
<keyword evidence="8" id="KW-0007">Acetylation</keyword>
<dbReference type="KEGG" id="ksn:43586885"/>
<keyword evidence="10" id="KW-0206">Cytoskeleton</keyword>
<comment type="similarity">
    <text evidence="11">Belongs to the dynactin subunit 4 family.</text>
</comment>
<dbReference type="GeneID" id="43586885"/>
<dbReference type="AlphaFoldDB" id="A0A5M6CAR2"/>
<dbReference type="EMBL" id="CP144052">
    <property type="protein sequence ID" value="WWD16685.1"/>
    <property type="molecule type" value="Genomic_DNA"/>
</dbReference>
<feature type="compositionally biased region" description="Low complexity" evidence="14">
    <location>
        <begin position="469"/>
        <end position="480"/>
    </location>
</feature>
<protein>
    <recommendedName>
        <fullName evidence="12">Dynactin subunit 4</fullName>
    </recommendedName>
</protein>
<gene>
    <name evidence="15" type="ORF">CI109_101115</name>
</gene>
<feature type="compositionally biased region" description="Basic and acidic residues" evidence="14">
    <location>
        <begin position="502"/>
        <end position="516"/>
    </location>
</feature>
<keyword evidence="7" id="KW-0832">Ubl conjugation</keyword>